<dbReference type="Gene3D" id="1.10.510.10">
    <property type="entry name" value="Transferase(Phosphotransferase) domain 1"/>
    <property type="match status" value="1"/>
</dbReference>
<keyword evidence="2" id="KW-0723">Serine/threonine-protein kinase</keyword>
<dbReference type="EC" id="2.7.11.1" evidence="1"/>
<dbReference type="GO" id="GO:0004674">
    <property type="term" value="F:protein serine/threonine kinase activity"/>
    <property type="evidence" value="ECO:0007669"/>
    <property type="project" value="UniProtKB-KW"/>
</dbReference>
<dbReference type="Proteomes" id="UP000272942">
    <property type="component" value="Unassembled WGS sequence"/>
</dbReference>
<accession>A0A183BAL2</accession>
<dbReference type="PANTHER" id="PTHR45998">
    <property type="entry name" value="SERINE/THREONINE-PROTEIN KINASE 16"/>
    <property type="match status" value="1"/>
</dbReference>
<comment type="catalytic activity">
    <reaction evidence="7">
        <text>L-threonyl-[protein] + ATP = O-phospho-L-threonyl-[protein] + ADP + H(+)</text>
        <dbReference type="Rhea" id="RHEA:46608"/>
        <dbReference type="Rhea" id="RHEA-COMP:11060"/>
        <dbReference type="Rhea" id="RHEA-COMP:11605"/>
        <dbReference type="ChEBI" id="CHEBI:15378"/>
        <dbReference type="ChEBI" id="CHEBI:30013"/>
        <dbReference type="ChEBI" id="CHEBI:30616"/>
        <dbReference type="ChEBI" id="CHEBI:61977"/>
        <dbReference type="ChEBI" id="CHEBI:456216"/>
        <dbReference type="EC" id="2.7.11.1"/>
    </reaction>
</comment>
<evidence type="ECO:0000313" key="11">
    <source>
        <dbReference type="Proteomes" id="UP000272942"/>
    </source>
</evidence>
<evidence type="ECO:0000256" key="7">
    <source>
        <dbReference type="ARBA" id="ARBA00047899"/>
    </source>
</evidence>
<dbReference type="WBParaSite" id="ECPE_0001629001-mRNA-1">
    <property type="protein sequence ID" value="ECPE_0001629001-mRNA-1"/>
    <property type="gene ID" value="ECPE_0001629001"/>
</dbReference>
<dbReference type="PROSITE" id="PS50011">
    <property type="entry name" value="PROTEIN_KINASE_DOM"/>
    <property type="match status" value="1"/>
</dbReference>
<proteinExistence type="predicted"/>
<dbReference type="OrthoDB" id="248923at2759"/>
<dbReference type="GO" id="GO:0005524">
    <property type="term" value="F:ATP binding"/>
    <property type="evidence" value="ECO:0007669"/>
    <property type="project" value="UniProtKB-KW"/>
</dbReference>
<dbReference type="GO" id="GO:0005794">
    <property type="term" value="C:Golgi apparatus"/>
    <property type="evidence" value="ECO:0007669"/>
    <property type="project" value="TreeGrafter"/>
</dbReference>
<dbReference type="Pfam" id="PF00069">
    <property type="entry name" value="Pkinase"/>
    <property type="match status" value="1"/>
</dbReference>
<reference evidence="10 11" key="2">
    <citation type="submission" date="2018-11" db="EMBL/GenBank/DDBJ databases">
        <authorList>
            <consortium name="Pathogen Informatics"/>
        </authorList>
    </citation>
    <scope>NUCLEOTIDE SEQUENCE [LARGE SCALE GENOMIC DNA]</scope>
    <source>
        <strain evidence="10 11">Egypt</strain>
    </source>
</reference>
<evidence type="ECO:0000313" key="12">
    <source>
        <dbReference type="WBParaSite" id="ECPE_0001629001-mRNA-1"/>
    </source>
</evidence>
<reference evidence="12" key="1">
    <citation type="submission" date="2016-06" db="UniProtKB">
        <authorList>
            <consortium name="WormBaseParasite"/>
        </authorList>
    </citation>
    <scope>IDENTIFICATION</scope>
</reference>
<name>A0A183BAL2_9TREM</name>
<keyword evidence="11" id="KW-1185">Reference proteome</keyword>
<dbReference type="PANTHER" id="PTHR45998:SF2">
    <property type="entry name" value="SERINE_THREONINE-PROTEIN KINASE 16"/>
    <property type="match status" value="1"/>
</dbReference>
<evidence type="ECO:0000256" key="3">
    <source>
        <dbReference type="ARBA" id="ARBA00022679"/>
    </source>
</evidence>
<evidence type="ECO:0000313" key="10">
    <source>
        <dbReference type="EMBL" id="VDP93519.1"/>
    </source>
</evidence>
<dbReference type="SUPFAM" id="SSF56112">
    <property type="entry name" value="Protein kinase-like (PK-like)"/>
    <property type="match status" value="1"/>
</dbReference>
<keyword evidence="6" id="KW-0067">ATP-binding</keyword>
<dbReference type="InterPro" id="IPR011009">
    <property type="entry name" value="Kinase-like_dom_sf"/>
</dbReference>
<dbReference type="EMBL" id="UZAN01063551">
    <property type="protein sequence ID" value="VDP93519.1"/>
    <property type="molecule type" value="Genomic_DNA"/>
</dbReference>
<keyword evidence="5" id="KW-0418">Kinase</keyword>
<organism evidence="12">
    <name type="scientific">Echinostoma caproni</name>
    <dbReference type="NCBI Taxonomy" id="27848"/>
    <lineage>
        <taxon>Eukaryota</taxon>
        <taxon>Metazoa</taxon>
        <taxon>Spiralia</taxon>
        <taxon>Lophotrochozoa</taxon>
        <taxon>Platyhelminthes</taxon>
        <taxon>Trematoda</taxon>
        <taxon>Digenea</taxon>
        <taxon>Plagiorchiida</taxon>
        <taxon>Echinostomata</taxon>
        <taxon>Echinostomatoidea</taxon>
        <taxon>Echinostomatidae</taxon>
        <taxon>Echinostoma</taxon>
    </lineage>
</organism>
<comment type="catalytic activity">
    <reaction evidence="8">
        <text>L-seryl-[protein] + ATP = O-phospho-L-seryl-[protein] + ADP + H(+)</text>
        <dbReference type="Rhea" id="RHEA:17989"/>
        <dbReference type="Rhea" id="RHEA-COMP:9863"/>
        <dbReference type="Rhea" id="RHEA-COMP:11604"/>
        <dbReference type="ChEBI" id="CHEBI:15378"/>
        <dbReference type="ChEBI" id="CHEBI:29999"/>
        <dbReference type="ChEBI" id="CHEBI:30616"/>
        <dbReference type="ChEBI" id="CHEBI:83421"/>
        <dbReference type="ChEBI" id="CHEBI:456216"/>
        <dbReference type="EC" id="2.7.11.1"/>
    </reaction>
</comment>
<evidence type="ECO:0000256" key="1">
    <source>
        <dbReference type="ARBA" id="ARBA00012513"/>
    </source>
</evidence>
<keyword evidence="4" id="KW-0547">Nucleotide-binding</keyword>
<protein>
    <recommendedName>
        <fullName evidence="1">non-specific serine/threonine protein kinase</fullName>
        <ecNumber evidence="1">2.7.11.1</ecNumber>
    </recommendedName>
</protein>
<evidence type="ECO:0000259" key="9">
    <source>
        <dbReference type="PROSITE" id="PS50011"/>
    </source>
</evidence>
<dbReference type="InterPro" id="IPR052239">
    <property type="entry name" value="Ser/Thr-specific_kinases"/>
</dbReference>
<evidence type="ECO:0000256" key="6">
    <source>
        <dbReference type="ARBA" id="ARBA00022840"/>
    </source>
</evidence>
<evidence type="ECO:0000256" key="4">
    <source>
        <dbReference type="ARBA" id="ARBA00022741"/>
    </source>
</evidence>
<evidence type="ECO:0000256" key="2">
    <source>
        <dbReference type="ARBA" id="ARBA00022527"/>
    </source>
</evidence>
<dbReference type="InterPro" id="IPR000719">
    <property type="entry name" value="Prot_kinase_dom"/>
</dbReference>
<evidence type="ECO:0000256" key="5">
    <source>
        <dbReference type="ARBA" id="ARBA00022777"/>
    </source>
</evidence>
<keyword evidence="3" id="KW-0808">Transferase</keyword>
<evidence type="ECO:0000256" key="8">
    <source>
        <dbReference type="ARBA" id="ARBA00048679"/>
    </source>
</evidence>
<feature type="domain" description="Protein kinase" evidence="9">
    <location>
        <begin position="24"/>
        <end position="186"/>
    </location>
</feature>
<gene>
    <name evidence="10" type="ORF">ECPE_LOCUS16247</name>
</gene>
<sequence length="186" mass="20951">MLGCWCVCSEKIKVQDHSGRATTFYIRDRLDQGGFSTIELASPTQSRQLFVLKRIICHSKADEEKALREAHLHLNLPSHPNLLPCFGIARKALLGHPQGALSEVYLILQYAKQGTLQRYLDQSRIRANSIPDRQVTRLMLGICEGLLALLSLHMPLAHRFEAGKRVIAWHLVPSSHGFRLMYTGGN</sequence>
<dbReference type="AlphaFoldDB" id="A0A183BAL2"/>